<dbReference type="InterPro" id="IPR029063">
    <property type="entry name" value="SAM-dependent_MTases_sf"/>
</dbReference>
<gene>
    <name evidence="2" type="ORF">BJ976_001809</name>
</gene>
<evidence type="ECO:0000256" key="1">
    <source>
        <dbReference type="SAM" id="MobiDB-lite"/>
    </source>
</evidence>
<comment type="caution">
    <text evidence="2">The sequence shown here is derived from an EMBL/GenBank/DDBJ whole genome shotgun (WGS) entry which is preliminary data.</text>
</comment>
<dbReference type="OrthoDB" id="5498854at2"/>
<keyword evidence="3" id="KW-1185">Reference proteome</keyword>
<protein>
    <submittedName>
        <fullName evidence="2">Uncharacterized protein</fullName>
    </submittedName>
</protein>
<proteinExistence type="predicted"/>
<organism evidence="2 3">
    <name type="scientific">Micrococcus flavus</name>
    <dbReference type="NCBI Taxonomy" id="384602"/>
    <lineage>
        <taxon>Bacteria</taxon>
        <taxon>Bacillati</taxon>
        <taxon>Actinomycetota</taxon>
        <taxon>Actinomycetes</taxon>
        <taxon>Micrococcales</taxon>
        <taxon>Micrococcaceae</taxon>
        <taxon>Micrococcus</taxon>
    </lineage>
</organism>
<dbReference type="AlphaFoldDB" id="A0A4Y8X0T2"/>
<evidence type="ECO:0000313" key="3">
    <source>
        <dbReference type="Proteomes" id="UP000560081"/>
    </source>
</evidence>
<dbReference type="Gene3D" id="3.40.50.150">
    <property type="entry name" value="Vaccinia Virus protein VP39"/>
    <property type="match status" value="1"/>
</dbReference>
<feature type="compositionally biased region" description="Basic residues" evidence="1">
    <location>
        <begin position="18"/>
        <end position="28"/>
    </location>
</feature>
<dbReference type="Proteomes" id="UP000560081">
    <property type="component" value="Unassembled WGS sequence"/>
</dbReference>
<dbReference type="SUPFAM" id="SSF53335">
    <property type="entry name" value="S-adenosyl-L-methionine-dependent methyltransferases"/>
    <property type="match status" value="1"/>
</dbReference>
<feature type="region of interest" description="Disordered" evidence="1">
    <location>
        <begin position="1"/>
        <end position="35"/>
    </location>
</feature>
<reference evidence="2 3" key="1">
    <citation type="submission" date="2020-08" db="EMBL/GenBank/DDBJ databases">
        <title>Sequencing the genomes of 1000 actinobacteria strains.</title>
        <authorList>
            <person name="Klenk H.-P."/>
        </authorList>
    </citation>
    <scope>NUCLEOTIDE SEQUENCE [LARGE SCALE GENOMIC DNA]</scope>
    <source>
        <strain evidence="2 3">DSM 19079</strain>
    </source>
</reference>
<accession>A0A4Y8X0T2</accession>
<evidence type="ECO:0000313" key="2">
    <source>
        <dbReference type="EMBL" id="MBB4883458.1"/>
    </source>
</evidence>
<dbReference type="EMBL" id="JACHMC010000001">
    <property type="protein sequence ID" value="MBB4883458.1"/>
    <property type="molecule type" value="Genomic_DNA"/>
</dbReference>
<sequence length="283" mass="30834">MVQKARRLEGSAPTGLRGRARGGPRGHVTRGTTAAQRMRRVDRWLADVHGPLLRGTAAPLVVDLGFGAEPVTAVEMFTRLRAVNPALELLGLEIDPERVAHARATAPALPGLGWAHGGFELDVPRPPTVVRAFNVLRQYREEDVPEVWDLMCSRLAPDGLLVEGTCSEDGRRAAWVELDRTGPVSLTLALRLGAFERPSDVAERLPKALIHRHVPGEAVHRLLADADAAWAVHAPLGAYGTRQRWLATVSSLRAGGWPVLGRERRWRRGELSVLWDAVAPGAP</sequence>
<dbReference type="RefSeq" id="WP_135030322.1">
    <property type="nucleotide sequence ID" value="NZ_BMLA01000008.1"/>
</dbReference>
<name>A0A4Y8X0T2_9MICC</name>